<comment type="caution">
    <text evidence="2">The sequence shown here is derived from an EMBL/GenBank/DDBJ whole genome shotgun (WGS) entry which is preliminary data.</text>
</comment>
<accession>A0A2I1M6J6</accession>
<dbReference type="Proteomes" id="UP000234335">
    <property type="component" value="Unassembled WGS sequence"/>
</dbReference>
<proteinExistence type="predicted"/>
<dbReference type="InterPro" id="IPR013217">
    <property type="entry name" value="Methyltransf_12"/>
</dbReference>
<protein>
    <recommendedName>
        <fullName evidence="1">Methyltransferase type 12 domain-containing protein</fullName>
    </recommendedName>
</protein>
<evidence type="ECO:0000313" key="3">
    <source>
        <dbReference type="Proteomes" id="UP000234335"/>
    </source>
</evidence>
<dbReference type="Gene3D" id="3.40.50.150">
    <property type="entry name" value="Vaccinia Virus protein VP39"/>
    <property type="match status" value="1"/>
</dbReference>
<keyword evidence="3" id="KW-1185">Reference proteome</keyword>
<evidence type="ECO:0000259" key="1">
    <source>
        <dbReference type="Pfam" id="PF08242"/>
    </source>
</evidence>
<gene>
    <name evidence="2" type="ORF">CYJ34_06965</name>
</gene>
<sequence length="708" mass="82144">MRKNLIVCGYLPEHHYFYNLIETSNKINLVGILDSYNELALKNAYNNNVSCFNSLDEILENFGKIDLAYIPKASFIASEDNRLSISLLERQISVLDENSCNSELLIENLRKANQKNEFYYAYRHIIDTAFFNRMIGIIKDLSRKMEIILIDATFEQKNLILISRIICDSLKINTTIKVKNNDVYSYYYLITGEIGSYDYIFKIYNIDNRSMYNNQKHINALTLITNEGSLTIDLTFKNICWHGNNLKPSKTILKNHEISDCESKVLDNFISKRIIQRDVQAILNDAVKIKEIDGLLSGGGKKNNAKQLKGKIKTSVHLSLYNQITSSDTGSAIDRDLKTIKSNIYKKYLYYKNDFLDDYFQSMNNYVGMEIMLFLNSKNIFNKPYKKYNCNEIMNKVTSRKTKRNESIIKLWLSQLSNTGFINSDYDNYYWASNVVLKTERDRIYDHLSFLWNWKLGNPLSLKYLKKNIKEMDKLFNGEINCNEILFPQGKIDYAEALYKENTIYKMLNELLALKVAEYILGNCEEDRLSVLEVGAGIGATTSAIFTMLEKMNLQRRCEYIYSDISDFFLQIGREKFTGVSDINYKKIDLNNYRQLKILPQADIIVAAGVLNNVKDVDITLELLYKKIKPKGLLLITEPVGNQIEMLVSQVFMMESILKNDEDDNNLFASEVLWIEKLKKTGFNNIESFPSDSHKYKEFGQRLFVAEK</sequence>
<evidence type="ECO:0000313" key="2">
    <source>
        <dbReference type="EMBL" id="PKZ15756.1"/>
    </source>
</evidence>
<dbReference type="CDD" id="cd02440">
    <property type="entry name" value="AdoMet_MTases"/>
    <property type="match status" value="1"/>
</dbReference>
<dbReference type="AlphaFoldDB" id="A0A2I1M6J6"/>
<dbReference type="Gene3D" id="3.40.50.720">
    <property type="entry name" value="NAD(P)-binding Rossmann-like Domain"/>
    <property type="match status" value="1"/>
</dbReference>
<organism evidence="2 3">
    <name type="scientific">Anaerococcus octavius</name>
    <dbReference type="NCBI Taxonomy" id="54007"/>
    <lineage>
        <taxon>Bacteria</taxon>
        <taxon>Bacillati</taxon>
        <taxon>Bacillota</taxon>
        <taxon>Tissierellia</taxon>
        <taxon>Tissierellales</taxon>
        <taxon>Peptoniphilaceae</taxon>
        <taxon>Anaerococcus</taxon>
    </lineage>
</organism>
<dbReference type="EMBL" id="PKGS01000005">
    <property type="protein sequence ID" value="PKZ15756.1"/>
    <property type="molecule type" value="Genomic_DNA"/>
</dbReference>
<dbReference type="RefSeq" id="WP_101540577.1">
    <property type="nucleotide sequence ID" value="NZ_PKGS01000005.1"/>
</dbReference>
<name>A0A2I1M6J6_9FIRM</name>
<feature type="domain" description="Methyltransferase type 12" evidence="1">
    <location>
        <begin position="532"/>
        <end position="634"/>
    </location>
</feature>
<dbReference type="SUPFAM" id="SSF53335">
    <property type="entry name" value="S-adenosyl-L-methionine-dependent methyltransferases"/>
    <property type="match status" value="1"/>
</dbReference>
<reference evidence="2 3" key="1">
    <citation type="submission" date="2017-12" db="EMBL/GenBank/DDBJ databases">
        <title>Phylogenetic diversity of female urinary microbiome.</title>
        <authorList>
            <person name="Thomas-White K."/>
            <person name="Wolfe A.J."/>
        </authorList>
    </citation>
    <scope>NUCLEOTIDE SEQUENCE [LARGE SCALE GENOMIC DNA]</scope>
    <source>
        <strain evidence="2 3">UMB0119</strain>
    </source>
</reference>
<dbReference type="Pfam" id="PF08242">
    <property type="entry name" value="Methyltransf_12"/>
    <property type="match status" value="1"/>
</dbReference>
<dbReference type="InterPro" id="IPR029063">
    <property type="entry name" value="SAM-dependent_MTases_sf"/>
</dbReference>